<dbReference type="EMBL" id="QSTW01000004">
    <property type="protein sequence ID" value="RGM92381.1"/>
    <property type="molecule type" value="Genomic_DNA"/>
</dbReference>
<evidence type="ECO:0000313" key="1">
    <source>
        <dbReference type="EMBL" id="RGM92381.1"/>
    </source>
</evidence>
<dbReference type="InterPro" id="IPR008441">
    <property type="entry name" value="AfumC-like_glycosyl_Trfase"/>
</dbReference>
<dbReference type="Proteomes" id="UP000260814">
    <property type="component" value="Unassembled WGS sequence"/>
</dbReference>
<dbReference type="Gene3D" id="3.90.550.20">
    <property type="match status" value="1"/>
</dbReference>
<reference evidence="1 2" key="1">
    <citation type="submission" date="2018-08" db="EMBL/GenBank/DDBJ databases">
        <title>A genome reference for cultivated species of the human gut microbiota.</title>
        <authorList>
            <person name="Zou Y."/>
            <person name="Xue W."/>
            <person name="Luo G."/>
        </authorList>
    </citation>
    <scope>NUCLEOTIDE SEQUENCE [LARGE SCALE GENOMIC DNA]</scope>
    <source>
        <strain evidence="1 2">OM06-2</strain>
    </source>
</reference>
<protein>
    <submittedName>
        <fullName evidence="1">Capsular biosynthesis protein</fullName>
    </submittedName>
</protein>
<organism evidence="1 2">
    <name type="scientific">Phocaeicola plebeius</name>
    <dbReference type="NCBI Taxonomy" id="310297"/>
    <lineage>
        <taxon>Bacteria</taxon>
        <taxon>Pseudomonadati</taxon>
        <taxon>Bacteroidota</taxon>
        <taxon>Bacteroidia</taxon>
        <taxon>Bacteroidales</taxon>
        <taxon>Bacteroidaceae</taxon>
        <taxon>Phocaeicola</taxon>
    </lineage>
</organism>
<gene>
    <name evidence="1" type="ORF">DXB87_04860</name>
</gene>
<name>A0A3E4ZCA9_9BACT</name>
<proteinExistence type="predicted"/>
<evidence type="ECO:0000313" key="2">
    <source>
        <dbReference type="Proteomes" id="UP000260814"/>
    </source>
</evidence>
<comment type="caution">
    <text evidence="1">The sequence shown here is derived from an EMBL/GenBank/DDBJ whole genome shotgun (WGS) entry which is preliminary data.</text>
</comment>
<accession>A0A3E4ZCA9</accession>
<dbReference type="SUPFAM" id="SSF53448">
    <property type="entry name" value="Nucleotide-diphospho-sugar transferases"/>
    <property type="match status" value="1"/>
</dbReference>
<sequence length="297" mass="34860">MSKTKLFFRRIEGFFSFFKQQYILHHLIAKSGGKEIISKYKNQTCDSCENIDATSPIWVCWWQGKENMPDIVKACYNSIQKHACNHPVILITEENFRNYVDMPEYIINKQKEGYIDITHFSDILRMMLLTKHGGIWMDSTLLIPSKQVDEFIHPGDKFWSCHHKPIYHNVSRGGWVSFFVACGKNNPLPSMIADLHLSYWKIHNKLINYLLLDYTFAIARKYVPAIRQMVEQVPITVMGPLGKCLNDEYSEEEWNDFCKNYDFHKLTYKIQLQKVTPEGKKTFYGHIIEEFLGIPSL</sequence>
<dbReference type="GO" id="GO:0016757">
    <property type="term" value="F:glycosyltransferase activity"/>
    <property type="evidence" value="ECO:0007669"/>
    <property type="project" value="InterPro"/>
</dbReference>
<dbReference type="AlphaFoldDB" id="A0A3E4ZCA9"/>
<dbReference type="Pfam" id="PF05704">
    <property type="entry name" value="Caps_synth"/>
    <property type="match status" value="1"/>
</dbReference>
<dbReference type="InterPro" id="IPR029044">
    <property type="entry name" value="Nucleotide-diphossugar_trans"/>
</dbReference>